<dbReference type="Proteomes" id="UP001190700">
    <property type="component" value="Unassembled WGS sequence"/>
</dbReference>
<feature type="region of interest" description="Disordered" evidence="1">
    <location>
        <begin position="54"/>
        <end position="78"/>
    </location>
</feature>
<feature type="compositionally biased region" description="Low complexity" evidence="1">
    <location>
        <begin position="54"/>
        <end position="73"/>
    </location>
</feature>
<gene>
    <name evidence="2" type="ORF">CYMTET_10992</name>
</gene>
<protein>
    <submittedName>
        <fullName evidence="2">Uncharacterized protein</fullName>
    </submittedName>
</protein>
<name>A0AAE0GN25_9CHLO</name>
<accession>A0AAE0GN25</accession>
<keyword evidence="3" id="KW-1185">Reference proteome</keyword>
<dbReference type="EMBL" id="LGRX02003962">
    <property type="protein sequence ID" value="KAK3281204.1"/>
    <property type="molecule type" value="Genomic_DNA"/>
</dbReference>
<evidence type="ECO:0000313" key="3">
    <source>
        <dbReference type="Proteomes" id="UP001190700"/>
    </source>
</evidence>
<dbReference type="AlphaFoldDB" id="A0AAE0GN25"/>
<reference evidence="2 3" key="1">
    <citation type="journal article" date="2015" name="Genome Biol. Evol.">
        <title>Comparative Genomics of a Bacterivorous Green Alga Reveals Evolutionary Causalities and Consequences of Phago-Mixotrophic Mode of Nutrition.</title>
        <authorList>
            <person name="Burns J.A."/>
            <person name="Paasch A."/>
            <person name="Narechania A."/>
            <person name="Kim E."/>
        </authorList>
    </citation>
    <scope>NUCLEOTIDE SEQUENCE [LARGE SCALE GENOMIC DNA]</scope>
    <source>
        <strain evidence="2 3">PLY_AMNH</strain>
    </source>
</reference>
<comment type="caution">
    <text evidence="2">The sequence shown here is derived from an EMBL/GenBank/DDBJ whole genome shotgun (WGS) entry which is preliminary data.</text>
</comment>
<sequence>AVRGATAYAAESEDKNDALSDEEPAAAFLKTVFATCIQVLENILAVEKLMGPHGAAGEPPGGRSPSVSGGSPVTRRSSWASFGSQEDVCTLLQEECLQLLKDLLQASPSAHHSFRRGGGEDSSAVVPGYEEPAQLMFSLSHVRVVADSAVAPRGMAGSAAPGAEKASSAVLPSAAFPGGLYLAPSFYRPALEFTDQIILLLVRQGIASD</sequence>
<organism evidence="2 3">
    <name type="scientific">Cymbomonas tetramitiformis</name>
    <dbReference type="NCBI Taxonomy" id="36881"/>
    <lineage>
        <taxon>Eukaryota</taxon>
        <taxon>Viridiplantae</taxon>
        <taxon>Chlorophyta</taxon>
        <taxon>Pyramimonadophyceae</taxon>
        <taxon>Pyramimonadales</taxon>
        <taxon>Pyramimonadaceae</taxon>
        <taxon>Cymbomonas</taxon>
    </lineage>
</organism>
<proteinExistence type="predicted"/>
<evidence type="ECO:0000313" key="2">
    <source>
        <dbReference type="EMBL" id="KAK3281204.1"/>
    </source>
</evidence>
<feature type="non-terminal residue" evidence="2">
    <location>
        <position position="1"/>
    </location>
</feature>
<feature type="non-terminal residue" evidence="2">
    <location>
        <position position="209"/>
    </location>
</feature>
<evidence type="ECO:0000256" key="1">
    <source>
        <dbReference type="SAM" id="MobiDB-lite"/>
    </source>
</evidence>